<keyword evidence="2" id="KW-1185">Reference proteome</keyword>
<dbReference type="EMBL" id="KN840596">
    <property type="protein sequence ID" value="KIP03887.1"/>
    <property type="molecule type" value="Genomic_DNA"/>
</dbReference>
<dbReference type="Proteomes" id="UP000053257">
    <property type="component" value="Unassembled WGS sequence"/>
</dbReference>
<reference evidence="1 2" key="1">
    <citation type="journal article" date="2014" name="PLoS Genet.">
        <title>Analysis of the Phlebiopsis gigantea genome, transcriptome and secretome provides insight into its pioneer colonization strategies of wood.</title>
        <authorList>
            <person name="Hori C."/>
            <person name="Ishida T."/>
            <person name="Igarashi K."/>
            <person name="Samejima M."/>
            <person name="Suzuki H."/>
            <person name="Master E."/>
            <person name="Ferreira P."/>
            <person name="Ruiz-Duenas F.J."/>
            <person name="Held B."/>
            <person name="Canessa P."/>
            <person name="Larrondo L.F."/>
            <person name="Schmoll M."/>
            <person name="Druzhinina I.S."/>
            <person name="Kubicek C.P."/>
            <person name="Gaskell J.A."/>
            <person name="Kersten P."/>
            <person name="St John F."/>
            <person name="Glasner J."/>
            <person name="Sabat G."/>
            <person name="Splinter BonDurant S."/>
            <person name="Syed K."/>
            <person name="Yadav J."/>
            <person name="Mgbeahuruike A.C."/>
            <person name="Kovalchuk A."/>
            <person name="Asiegbu F.O."/>
            <person name="Lackner G."/>
            <person name="Hoffmeister D."/>
            <person name="Rencoret J."/>
            <person name="Gutierrez A."/>
            <person name="Sun H."/>
            <person name="Lindquist E."/>
            <person name="Barry K."/>
            <person name="Riley R."/>
            <person name="Grigoriev I.V."/>
            <person name="Henrissat B."/>
            <person name="Kues U."/>
            <person name="Berka R.M."/>
            <person name="Martinez A.T."/>
            <person name="Covert S.F."/>
            <person name="Blanchette R.A."/>
            <person name="Cullen D."/>
        </authorList>
    </citation>
    <scope>NUCLEOTIDE SEQUENCE [LARGE SCALE GENOMIC DNA]</scope>
    <source>
        <strain evidence="1 2">11061_1 CR5-6</strain>
    </source>
</reference>
<sequence>MDASTRVIFIEELATEILRLLAPQQDLAVTLELRRVNKNFSAIISKLMWNDPPAGGLRMILANLGDYEVLGYRCQLREGVTNPDPNNWIRLQTSIGNLIQVLRLNFVAMHPLDIVPTITGSCPHLQLPNLKTLAIHMDIVGCQLQLATRFMQPTVTSFEIQAFHPTTPIPLRGPPRRSKTSTLIDNYEAMSQVEHDANPLPQDTCPRDFLVNLSASIASEMPHLTSLQLFVEYPFYFVLAPSAVPQMIFCLPELRNLQLPHNQTIIPVLGQIAAHRSLTTITRYRHSWHLGGDYNPRGVKWEVVDPATNIPHLWPNSLANIRTLHINIGVDRLLRCMQVWDTRALPNLRSLDIDTKAHPVSSNDALTALLARIAEHFPTLRELTICTIRFLKFVVDGRDGVFPRINAPLIAPLTALKELTALKITANHNSLIFADEWPALLQSWPHLRDLVLGHELRSASAPVLNMSPGTAPLDTILNIFVQHCPQIRLLSLHVDGTLAARDPASWTALPCSLEALELVLPRSSRSRADTTRSELLARYLKAVLPERCGLHVFNRAREVMWYTLCIGLDCDDMTKRCQKGLHEVMHTWIGMHEAEGRGCYPAVCGMTRGEVLIPLPTAPQE</sequence>
<name>A0A0C3S2L5_PHLG1</name>
<dbReference type="InterPro" id="IPR032675">
    <property type="entry name" value="LRR_dom_sf"/>
</dbReference>
<organism evidence="1 2">
    <name type="scientific">Phlebiopsis gigantea (strain 11061_1 CR5-6)</name>
    <name type="common">White-rot fungus</name>
    <name type="synonym">Peniophora gigantea</name>
    <dbReference type="NCBI Taxonomy" id="745531"/>
    <lineage>
        <taxon>Eukaryota</taxon>
        <taxon>Fungi</taxon>
        <taxon>Dikarya</taxon>
        <taxon>Basidiomycota</taxon>
        <taxon>Agaricomycotina</taxon>
        <taxon>Agaricomycetes</taxon>
        <taxon>Polyporales</taxon>
        <taxon>Phanerochaetaceae</taxon>
        <taxon>Phlebiopsis</taxon>
    </lineage>
</organism>
<protein>
    <submittedName>
        <fullName evidence="1">Uncharacterized protein</fullName>
    </submittedName>
</protein>
<proteinExistence type="predicted"/>
<evidence type="ECO:0000313" key="1">
    <source>
        <dbReference type="EMBL" id="KIP03887.1"/>
    </source>
</evidence>
<dbReference type="HOGENOM" id="CLU_440116_0_0_1"/>
<dbReference type="SUPFAM" id="SSF52047">
    <property type="entry name" value="RNI-like"/>
    <property type="match status" value="1"/>
</dbReference>
<dbReference type="Gene3D" id="3.80.10.10">
    <property type="entry name" value="Ribonuclease Inhibitor"/>
    <property type="match status" value="1"/>
</dbReference>
<dbReference type="AlphaFoldDB" id="A0A0C3S2L5"/>
<accession>A0A0C3S2L5</accession>
<evidence type="ECO:0000313" key="2">
    <source>
        <dbReference type="Proteomes" id="UP000053257"/>
    </source>
</evidence>
<gene>
    <name evidence="1" type="ORF">PHLGIDRAFT_218495</name>
</gene>
<dbReference type="OrthoDB" id="2447803at2759"/>